<dbReference type="InterPro" id="IPR006464">
    <property type="entry name" value="AcTrfase_RimI/Ard1"/>
</dbReference>
<proteinExistence type="predicted"/>
<evidence type="ECO:0000256" key="3">
    <source>
        <dbReference type="SAM" id="MobiDB-lite"/>
    </source>
</evidence>
<evidence type="ECO:0000256" key="2">
    <source>
        <dbReference type="ARBA" id="ARBA00023315"/>
    </source>
</evidence>
<evidence type="ECO:0000313" key="6">
    <source>
        <dbReference type="Proteomes" id="UP001523234"/>
    </source>
</evidence>
<organism evidence="5 6">
    <name type="scientific">Fructobacillus apis</name>
    <dbReference type="NCBI Taxonomy" id="2935017"/>
    <lineage>
        <taxon>Bacteria</taxon>
        <taxon>Bacillati</taxon>
        <taxon>Bacillota</taxon>
        <taxon>Bacilli</taxon>
        <taxon>Lactobacillales</taxon>
        <taxon>Lactobacillaceae</taxon>
        <taxon>Fructobacillus</taxon>
    </lineage>
</organism>
<dbReference type="InterPro" id="IPR050832">
    <property type="entry name" value="Bact_Acetyltransf"/>
</dbReference>
<dbReference type="PANTHER" id="PTHR43877">
    <property type="entry name" value="AMINOALKYLPHOSPHONATE N-ACETYLTRANSFERASE-RELATED-RELATED"/>
    <property type="match status" value="1"/>
</dbReference>
<reference evidence="5 6" key="1">
    <citation type="submission" date="2022-06" db="EMBL/GenBank/DDBJ databases">
        <title>Fructobacillus taiwanensis sp. nov., isolated from the honeybee.</title>
        <authorList>
            <person name="Chen Y.-S."/>
            <person name="Wang L.-T."/>
            <person name="Lee Y.-S."/>
            <person name="Chang Y.-C."/>
            <person name="Wu H.-C."/>
            <person name="Liao C.-Y."/>
            <person name="Chen W.-H."/>
            <person name="Deng J.-N."/>
            <person name="Wang Y.-H."/>
        </authorList>
    </citation>
    <scope>NUCLEOTIDE SEQUENCE [LARGE SCALE GENOMIC DNA]</scope>
    <source>
        <strain evidence="5 6">W13</strain>
    </source>
</reference>
<keyword evidence="1 5" id="KW-0808">Transferase</keyword>
<dbReference type="EC" id="2.3.1.266" evidence="5"/>
<keyword evidence="5" id="KW-0689">Ribosomal protein</keyword>
<dbReference type="EMBL" id="JAMWYK010000002">
    <property type="protein sequence ID" value="MCO0831977.1"/>
    <property type="molecule type" value="Genomic_DNA"/>
</dbReference>
<comment type="caution">
    <text evidence="5">The sequence shown here is derived from an EMBL/GenBank/DDBJ whole genome shotgun (WGS) entry which is preliminary data.</text>
</comment>
<dbReference type="GO" id="GO:0008999">
    <property type="term" value="F:protein-N-terminal-alanine acetyltransferase activity"/>
    <property type="evidence" value="ECO:0007669"/>
    <property type="project" value="UniProtKB-EC"/>
</dbReference>
<keyword evidence="2 5" id="KW-0012">Acyltransferase</keyword>
<dbReference type="PANTHER" id="PTHR43877:SF2">
    <property type="entry name" value="AMINOALKYLPHOSPHONATE N-ACETYLTRANSFERASE-RELATED"/>
    <property type="match status" value="1"/>
</dbReference>
<keyword evidence="5" id="KW-0687">Ribonucleoprotein</keyword>
<evidence type="ECO:0000259" key="4">
    <source>
        <dbReference type="PROSITE" id="PS51186"/>
    </source>
</evidence>
<sequence>MFLKFKSKKKKKKKKKEKPVAQTLINFPSERFEANGDVLTLRLATVSDIPGLVAIQEAVYNGYAPWVARDFYHELTQEEDRLYLVAVKRDQVIGFIALVRREQVPDLHIANLAVLPVWQGRQVGSYMINTAKAVAWEIGLPMLSLEARRSNTGALALYDRLGFRVQDVIEKYYVDNKEDAISMVQDLEA</sequence>
<keyword evidence="6" id="KW-1185">Reference proteome</keyword>
<dbReference type="Proteomes" id="UP001523234">
    <property type="component" value="Unassembled WGS sequence"/>
</dbReference>
<dbReference type="PROSITE" id="PS51186">
    <property type="entry name" value="GNAT"/>
    <property type="match status" value="1"/>
</dbReference>
<feature type="compositionally biased region" description="Basic residues" evidence="3">
    <location>
        <begin position="1"/>
        <end position="17"/>
    </location>
</feature>
<feature type="domain" description="N-acetyltransferase" evidence="4">
    <location>
        <begin position="39"/>
        <end position="188"/>
    </location>
</feature>
<accession>A0ABT0ZPT0</accession>
<dbReference type="Pfam" id="PF00583">
    <property type="entry name" value="Acetyltransf_1"/>
    <property type="match status" value="1"/>
</dbReference>
<protein>
    <submittedName>
        <fullName evidence="5">Ribosomal protein S18-alanine N-acetyltransferase</fullName>
        <ecNumber evidence="5">2.3.1.266</ecNumber>
    </submittedName>
</protein>
<dbReference type="SUPFAM" id="SSF55729">
    <property type="entry name" value="Acyl-CoA N-acyltransferases (Nat)"/>
    <property type="match status" value="1"/>
</dbReference>
<dbReference type="CDD" id="cd04301">
    <property type="entry name" value="NAT_SF"/>
    <property type="match status" value="1"/>
</dbReference>
<dbReference type="InterPro" id="IPR000182">
    <property type="entry name" value="GNAT_dom"/>
</dbReference>
<name>A0ABT0ZPT0_9LACO</name>
<dbReference type="InterPro" id="IPR016181">
    <property type="entry name" value="Acyl_CoA_acyltransferase"/>
</dbReference>
<evidence type="ECO:0000313" key="5">
    <source>
        <dbReference type="EMBL" id="MCO0831977.1"/>
    </source>
</evidence>
<dbReference type="RefSeq" id="WP_252442724.1">
    <property type="nucleotide sequence ID" value="NZ_JAMWYK010000002.1"/>
</dbReference>
<dbReference type="Gene3D" id="3.40.630.30">
    <property type="match status" value="1"/>
</dbReference>
<evidence type="ECO:0000256" key="1">
    <source>
        <dbReference type="ARBA" id="ARBA00022679"/>
    </source>
</evidence>
<feature type="region of interest" description="Disordered" evidence="3">
    <location>
        <begin position="1"/>
        <end position="20"/>
    </location>
</feature>
<dbReference type="GO" id="GO:0005840">
    <property type="term" value="C:ribosome"/>
    <property type="evidence" value="ECO:0007669"/>
    <property type="project" value="UniProtKB-KW"/>
</dbReference>
<gene>
    <name evidence="5" type="primary">rimI</name>
    <name evidence="5" type="ORF">NFX39_02570</name>
</gene>
<dbReference type="NCBIfam" id="TIGR01575">
    <property type="entry name" value="rimI"/>
    <property type="match status" value="1"/>
</dbReference>